<reference evidence="2" key="1">
    <citation type="journal article" date="2009" name="Proc. Natl. Acad. Sci. U.S.A.">
        <title>Biogeography of the Sulfolobus islandicus pan-genome.</title>
        <authorList>
            <person name="Reno M.L."/>
            <person name="Held N.L."/>
            <person name="Fields C.J."/>
            <person name="Burke P.V."/>
            <person name="Whitaker R.J."/>
        </authorList>
    </citation>
    <scope>NUCLEOTIDE SEQUENCE [LARGE SCALE GENOMIC DNA]</scope>
    <source>
        <strain evidence="2">L.D.8.5 / Lassen #2</strain>
    </source>
</reference>
<proteinExistence type="predicted"/>
<protein>
    <submittedName>
        <fullName evidence="1">Transposase ISC1058</fullName>
    </submittedName>
</protein>
<name>D2PG33_SACI9</name>
<dbReference type="EMBL" id="CP001731">
    <property type="protein sequence ID" value="ADB86227.1"/>
    <property type="molecule type" value="Genomic_DNA"/>
</dbReference>
<dbReference type="InterPro" id="IPR053172">
    <property type="entry name" value="Tn903_transposase"/>
</dbReference>
<accession>D2PG33</accession>
<sequence>MGGYGVRWRIESLFSAVKRTFGESVIATSFLGQVVEAKFLAYVWMVYLTNSVVGRAHGIRV</sequence>
<evidence type="ECO:0000313" key="1">
    <source>
        <dbReference type="EMBL" id="ADB86227.1"/>
    </source>
</evidence>
<dbReference type="Proteomes" id="UP000001404">
    <property type="component" value="Chromosome"/>
</dbReference>
<evidence type="ECO:0000313" key="2">
    <source>
        <dbReference type="Proteomes" id="UP000001404"/>
    </source>
</evidence>
<organism evidence="1 2">
    <name type="scientific">Saccharolobus islandicus (strain L.D.8.5 / Lassen #2)</name>
    <name type="common">Sulfolobus islandicus</name>
    <dbReference type="NCBI Taxonomy" id="425944"/>
    <lineage>
        <taxon>Archaea</taxon>
        <taxon>Thermoproteota</taxon>
        <taxon>Thermoprotei</taxon>
        <taxon>Sulfolobales</taxon>
        <taxon>Sulfolobaceae</taxon>
        <taxon>Saccharolobus</taxon>
    </lineage>
</organism>
<dbReference type="PANTHER" id="PTHR34631">
    <property type="match status" value="1"/>
</dbReference>
<dbReference type="KEGG" id="sii:LD85_0449"/>
<dbReference type="AlphaFoldDB" id="D2PG33"/>
<gene>
    <name evidence="1" type="ordered locus">LD85_0449</name>
</gene>
<dbReference type="HOGENOM" id="CLU_2730591_0_0_2"/>
<dbReference type="PANTHER" id="PTHR34631:SF3">
    <property type="entry name" value="ISSOD12 TRANSPOSASE TNPA_ISSOD12"/>
    <property type="match status" value="1"/>
</dbReference>